<gene>
    <name evidence="1" type="ORF">AVEN_60569_1</name>
</gene>
<dbReference type="PANTHER" id="PTHR46060">
    <property type="entry name" value="MARINER MOS1 TRANSPOSASE-LIKE PROTEIN"/>
    <property type="match status" value="1"/>
</dbReference>
<dbReference type="InterPro" id="IPR052709">
    <property type="entry name" value="Transposase-MT_Hybrid"/>
</dbReference>
<dbReference type="InterPro" id="IPR036397">
    <property type="entry name" value="RNaseH_sf"/>
</dbReference>
<dbReference type="GO" id="GO:0003676">
    <property type="term" value="F:nucleic acid binding"/>
    <property type="evidence" value="ECO:0007669"/>
    <property type="project" value="InterPro"/>
</dbReference>
<dbReference type="OrthoDB" id="10033972at2759"/>
<keyword evidence="2" id="KW-1185">Reference proteome</keyword>
<dbReference type="Pfam" id="PF01359">
    <property type="entry name" value="Transposase_1"/>
    <property type="match status" value="1"/>
</dbReference>
<evidence type="ECO:0008006" key="3">
    <source>
        <dbReference type="Google" id="ProtNLM"/>
    </source>
</evidence>
<proteinExistence type="predicted"/>
<accession>A0A4Y2F098</accession>
<evidence type="ECO:0000313" key="1">
    <source>
        <dbReference type="EMBL" id="GBM34227.1"/>
    </source>
</evidence>
<evidence type="ECO:0000313" key="2">
    <source>
        <dbReference type="Proteomes" id="UP000499080"/>
    </source>
</evidence>
<dbReference type="Gene3D" id="3.30.420.10">
    <property type="entry name" value="Ribonuclease H-like superfamily/Ribonuclease H"/>
    <property type="match status" value="1"/>
</dbReference>
<dbReference type="InterPro" id="IPR001888">
    <property type="entry name" value="Transposase_1"/>
</dbReference>
<protein>
    <recommendedName>
        <fullName evidence="3">Mariner Mos1 transposase</fullName>
    </recommendedName>
</protein>
<comment type="caution">
    <text evidence="1">The sequence shown here is derived from an EMBL/GenBank/DDBJ whole genome shotgun (WGS) entry which is preliminary data.</text>
</comment>
<organism evidence="1 2">
    <name type="scientific">Araneus ventricosus</name>
    <name type="common">Orbweaver spider</name>
    <name type="synonym">Epeira ventricosa</name>
    <dbReference type="NCBI Taxonomy" id="182803"/>
    <lineage>
        <taxon>Eukaryota</taxon>
        <taxon>Metazoa</taxon>
        <taxon>Ecdysozoa</taxon>
        <taxon>Arthropoda</taxon>
        <taxon>Chelicerata</taxon>
        <taxon>Arachnida</taxon>
        <taxon>Araneae</taxon>
        <taxon>Araneomorphae</taxon>
        <taxon>Entelegynae</taxon>
        <taxon>Araneoidea</taxon>
        <taxon>Araneidae</taxon>
        <taxon>Araneus</taxon>
    </lineage>
</organism>
<reference evidence="1 2" key="1">
    <citation type="journal article" date="2019" name="Sci. Rep.">
        <title>Orb-weaving spider Araneus ventricosus genome elucidates the spidroin gene catalogue.</title>
        <authorList>
            <person name="Kono N."/>
            <person name="Nakamura H."/>
            <person name="Ohtoshi R."/>
            <person name="Moran D.A.P."/>
            <person name="Shinohara A."/>
            <person name="Yoshida Y."/>
            <person name="Fujiwara M."/>
            <person name="Mori M."/>
            <person name="Tomita M."/>
            <person name="Arakawa K."/>
        </authorList>
    </citation>
    <scope>NUCLEOTIDE SEQUENCE [LARGE SCALE GENOMIC DNA]</scope>
</reference>
<dbReference type="EMBL" id="BGPR01000754">
    <property type="protein sequence ID" value="GBM34227.1"/>
    <property type="molecule type" value="Genomic_DNA"/>
</dbReference>
<name>A0A4Y2F098_ARAVE</name>
<sequence length="115" mass="13522">MAHNVLSSTKEIMSYPKKRMLIVFFDNKGVVHHEFVPAGQTVNVPFYMQVLKRLRETIRRKCPTKWQGGWSLHHDNAPSHTSIVVQTWFAEKNILLLHQPPYSLDLTLSYFWLFP</sequence>
<dbReference type="PANTHER" id="PTHR46060:SF1">
    <property type="entry name" value="MARINER MOS1 TRANSPOSASE-LIKE PROTEIN"/>
    <property type="match status" value="1"/>
</dbReference>
<dbReference type="AlphaFoldDB" id="A0A4Y2F098"/>
<dbReference type="Proteomes" id="UP000499080">
    <property type="component" value="Unassembled WGS sequence"/>
</dbReference>